<feature type="region of interest" description="Disordered" evidence="1">
    <location>
        <begin position="1"/>
        <end position="24"/>
    </location>
</feature>
<dbReference type="Proteomes" id="UP000039046">
    <property type="component" value="Unassembled WGS sequence"/>
</dbReference>
<dbReference type="OrthoDB" id="3557758at2759"/>
<name>A0A0A1TGL1_9HYPO</name>
<feature type="compositionally biased region" description="Polar residues" evidence="1">
    <location>
        <begin position="161"/>
        <end position="177"/>
    </location>
</feature>
<feature type="compositionally biased region" description="Polar residues" evidence="1">
    <location>
        <begin position="84"/>
        <end position="97"/>
    </location>
</feature>
<protein>
    <submittedName>
        <fullName evidence="2">Uncharacterized protein</fullName>
    </submittedName>
</protein>
<feature type="region of interest" description="Disordered" evidence="1">
    <location>
        <begin position="84"/>
        <end position="107"/>
    </location>
</feature>
<evidence type="ECO:0000256" key="1">
    <source>
        <dbReference type="SAM" id="MobiDB-lite"/>
    </source>
</evidence>
<accession>A0A0A1TGL1</accession>
<dbReference type="HOGENOM" id="CLU_963736_0_0_1"/>
<keyword evidence="3" id="KW-1185">Reference proteome</keyword>
<dbReference type="AlphaFoldDB" id="A0A0A1TGL1"/>
<feature type="compositionally biased region" description="Low complexity" evidence="1">
    <location>
        <begin position="98"/>
        <end position="107"/>
    </location>
</feature>
<organism evidence="2 3">
    <name type="scientific">[Torrubiella] hemipterigena</name>
    <dbReference type="NCBI Taxonomy" id="1531966"/>
    <lineage>
        <taxon>Eukaryota</taxon>
        <taxon>Fungi</taxon>
        <taxon>Dikarya</taxon>
        <taxon>Ascomycota</taxon>
        <taxon>Pezizomycotina</taxon>
        <taxon>Sordariomycetes</taxon>
        <taxon>Hypocreomycetidae</taxon>
        <taxon>Hypocreales</taxon>
        <taxon>Clavicipitaceae</taxon>
        <taxon>Clavicipitaceae incertae sedis</taxon>
        <taxon>'Torrubiella' clade</taxon>
    </lineage>
</organism>
<sequence>MLQIRRKPVARADGDQRTGHQIHSKPPVALKSFVTRLPRSQTTRDVSNLTFHTKSVSDIQINNNTEDVPLQRFCVSQINVDASSTTSTLESPTDSRTQISQSSMSSIDISMPNTPQGSYFNEIDIAQPSKYWTGRFVSLEDRLYAEGLSTSLRGKPRRPIHSSTTLSGSIHQTGTTQRSKRDEDGDVERRQRVFEYLESLCTSTEAKLSLRSWQEMYATRTNQPELHPNYVASARRGLVSRMLPKNTNKKSQVDRRSRDFLDEIYYGNASNAFGLTNAYGINGRYLTFR</sequence>
<gene>
    <name evidence="2" type="ORF">VHEMI09541</name>
</gene>
<evidence type="ECO:0000313" key="2">
    <source>
        <dbReference type="EMBL" id="CEJ93984.1"/>
    </source>
</evidence>
<evidence type="ECO:0000313" key="3">
    <source>
        <dbReference type="Proteomes" id="UP000039046"/>
    </source>
</evidence>
<dbReference type="EMBL" id="CDHN01000006">
    <property type="protein sequence ID" value="CEJ93984.1"/>
    <property type="molecule type" value="Genomic_DNA"/>
</dbReference>
<reference evidence="2 3" key="1">
    <citation type="journal article" date="2015" name="Genome Announc.">
        <title>Draft Genome Sequence and Gene Annotation of the Entomopathogenic Fungus Verticillium hemipterigenum.</title>
        <authorList>
            <person name="Horn F."/>
            <person name="Habel A."/>
            <person name="Scharf D.H."/>
            <person name="Dworschak J."/>
            <person name="Brakhage A.A."/>
            <person name="Guthke R."/>
            <person name="Hertweck C."/>
            <person name="Linde J."/>
        </authorList>
    </citation>
    <scope>NUCLEOTIDE SEQUENCE [LARGE SCALE GENOMIC DNA]</scope>
</reference>
<proteinExistence type="predicted"/>
<feature type="region of interest" description="Disordered" evidence="1">
    <location>
        <begin position="150"/>
        <end position="187"/>
    </location>
</feature>